<evidence type="ECO:0000313" key="2">
    <source>
        <dbReference type="EMBL" id="OAD56396.1"/>
    </source>
</evidence>
<proteinExistence type="predicted"/>
<dbReference type="EMBL" id="KQ761976">
    <property type="protein sequence ID" value="OAD56396.1"/>
    <property type="molecule type" value="Genomic_DNA"/>
</dbReference>
<keyword evidence="3" id="KW-1185">Reference proteome</keyword>
<gene>
    <name evidence="2" type="ORF">WN48_03400</name>
</gene>
<feature type="region of interest" description="Disordered" evidence="1">
    <location>
        <begin position="1"/>
        <end position="35"/>
    </location>
</feature>
<organism evidence="2 3">
    <name type="scientific">Eufriesea mexicana</name>
    <dbReference type="NCBI Taxonomy" id="516756"/>
    <lineage>
        <taxon>Eukaryota</taxon>
        <taxon>Metazoa</taxon>
        <taxon>Ecdysozoa</taxon>
        <taxon>Arthropoda</taxon>
        <taxon>Hexapoda</taxon>
        <taxon>Insecta</taxon>
        <taxon>Pterygota</taxon>
        <taxon>Neoptera</taxon>
        <taxon>Endopterygota</taxon>
        <taxon>Hymenoptera</taxon>
        <taxon>Apocrita</taxon>
        <taxon>Aculeata</taxon>
        <taxon>Apoidea</taxon>
        <taxon>Anthophila</taxon>
        <taxon>Apidae</taxon>
        <taxon>Eufriesea</taxon>
    </lineage>
</organism>
<reference evidence="2 3" key="1">
    <citation type="submission" date="2015-07" db="EMBL/GenBank/DDBJ databases">
        <title>The genome of Eufriesea mexicana.</title>
        <authorList>
            <person name="Pan H."/>
            <person name="Kapheim K."/>
        </authorList>
    </citation>
    <scope>NUCLEOTIDE SEQUENCE [LARGE SCALE GENOMIC DNA]</scope>
    <source>
        <strain evidence="2">0111107269</strain>
        <tissue evidence="2">Whole body</tissue>
    </source>
</reference>
<sequence length="130" mass="15686">MRRNQKRGRTAKQETENRTRKKCQKTEKKGCRAGNKGYQDEECRLCGNGKENLEHAWTCKELRKLVKDETIRNVDEAMRKVDGRKNNNWRRLITGEINPEICKYIRDFERTLRKKTEDRQENRVEEQDNE</sequence>
<protein>
    <submittedName>
        <fullName evidence="2">Uncharacterized protein</fullName>
    </submittedName>
</protein>
<accession>A0A310SKC0</accession>
<dbReference type="Proteomes" id="UP000250275">
    <property type="component" value="Unassembled WGS sequence"/>
</dbReference>
<evidence type="ECO:0000313" key="3">
    <source>
        <dbReference type="Proteomes" id="UP000250275"/>
    </source>
</evidence>
<feature type="compositionally biased region" description="Basic residues" evidence="1">
    <location>
        <begin position="1"/>
        <end position="10"/>
    </location>
</feature>
<dbReference type="AlphaFoldDB" id="A0A310SKC0"/>
<feature type="compositionally biased region" description="Basic and acidic residues" evidence="1">
    <location>
        <begin position="11"/>
        <end position="30"/>
    </location>
</feature>
<evidence type="ECO:0000256" key="1">
    <source>
        <dbReference type="SAM" id="MobiDB-lite"/>
    </source>
</evidence>
<name>A0A310SKC0_9HYME</name>